<reference evidence="1" key="1">
    <citation type="submission" date="2019-06" db="EMBL/GenBank/DDBJ databases">
        <authorList>
            <person name="Zheng W."/>
        </authorList>
    </citation>
    <scope>NUCLEOTIDE SEQUENCE</scope>
    <source>
        <strain evidence="1">QDHG01</strain>
    </source>
</reference>
<organism evidence="1 2">
    <name type="scientific">Halteria grandinella</name>
    <dbReference type="NCBI Taxonomy" id="5974"/>
    <lineage>
        <taxon>Eukaryota</taxon>
        <taxon>Sar</taxon>
        <taxon>Alveolata</taxon>
        <taxon>Ciliophora</taxon>
        <taxon>Intramacronucleata</taxon>
        <taxon>Spirotrichea</taxon>
        <taxon>Stichotrichia</taxon>
        <taxon>Sporadotrichida</taxon>
        <taxon>Halteriidae</taxon>
        <taxon>Halteria</taxon>
    </lineage>
</organism>
<comment type="caution">
    <text evidence="1">The sequence shown here is derived from an EMBL/GenBank/DDBJ whole genome shotgun (WGS) entry which is preliminary data.</text>
</comment>
<keyword evidence="2" id="KW-1185">Reference proteome</keyword>
<protein>
    <submittedName>
        <fullName evidence="1">Uncharacterized protein</fullName>
    </submittedName>
</protein>
<evidence type="ECO:0000313" key="1">
    <source>
        <dbReference type="EMBL" id="TNV70667.1"/>
    </source>
</evidence>
<dbReference type="AlphaFoldDB" id="A0A8J8STR2"/>
<gene>
    <name evidence="1" type="ORF">FGO68_gene17116</name>
</gene>
<evidence type="ECO:0000313" key="2">
    <source>
        <dbReference type="Proteomes" id="UP000785679"/>
    </source>
</evidence>
<proteinExistence type="predicted"/>
<accession>A0A8J8STR2</accession>
<dbReference type="EMBL" id="RRYP01034095">
    <property type="protein sequence ID" value="TNV70667.1"/>
    <property type="molecule type" value="Genomic_DNA"/>
</dbReference>
<dbReference type="Proteomes" id="UP000785679">
    <property type="component" value="Unassembled WGS sequence"/>
</dbReference>
<name>A0A8J8STR2_HALGN</name>
<sequence>MLTALLPTESISLNRSNGSQGSSPVSILGFQLFLNTPAPVVLANCNDYVVVLSVSTEFIFCLQTMRFFALQTDADMGLTGFYSLITGLSRFLAINIC</sequence>